<dbReference type="Pfam" id="PF02518">
    <property type="entry name" value="HATPase_c"/>
    <property type="match status" value="1"/>
</dbReference>
<keyword evidence="3" id="KW-0418">Kinase</keyword>
<organism evidence="3 4">
    <name type="scientific">Kineosphaera limosa NBRC 100340</name>
    <dbReference type="NCBI Taxonomy" id="1184609"/>
    <lineage>
        <taxon>Bacteria</taxon>
        <taxon>Bacillati</taxon>
        <taxon>Actinomycetota</taxon>
        <taxon>Actinomycetes</taxon>
        <taxon>Micrococcales</taxon>
        <taxon>Dermatophilaceae</taxon>
        <taxon>Kineosphaera</taxon>
    </lineage>
</organism>
<dbReference type="RefSeq" id="WP_006593787.1">
    <property type="nucleotide sequence ID" value="NZ_BAHD01000062.1"/>
</dbReference>
<dbReference type="InterPro" id="IPR003594">
    <property type="entry name" value="HATPase_dom"/>
</dbReference>
<dbReference type="eggNOG" id="COG3275">
    <property type="taxonomic scope" value="Bacteria"/>
</dbReference>
<dbReference type="PANTHER" id="PTHR34220:SF7">
    <property type="entry name" value="SENSOR HISTIDINE KINASE YPDA"/>
    <property type="match status" value="1"/>
</dbReference>
<dbReference type="InterPro" id="IPR036890">
    <property type="entry name" value="HATPase_C_sf"/>
</dbReference>
<feature type="domain" description="Histidine kinase/HSP90-like ATPase" evidence="2">
    <location>
        <begin position="325"/>
        <end position="430"/>
    </location>
</feature>
<dbReference type="STRING" id="1184609.KILIM_062_00020"/>
<dbReference type="GO" id="GO:0000155">
    <property type="term" value="F:phosphorelay sensor kinase activity"/>
    <property type="evidence" value="ECO:0007669"/>
    <property type="project" value="InterPro"/>
</dbReference>
<dbReference type="InterPro" id="IPR010559">
    <property type="entry name" value="Sig_transdc_His_kin_internal"/>
</dbReference>
<dbReference type="SUPFAM" id="SSF55781">
    <property type="entry name" value="GAF domain-like"/>
    <property type="match status" value="1"/>
</dbReference>
<reference evidence="3 4" key="1">
    <citation type="submission" date="2012-08" db="EMBL/GenBank/DDBJ databases">
        <title>Whole genome shotgun sequence of Kineosphaera limosa NBRC 100340.</title>
        <authorList>
            <person name="Yoshida I."/>
            <person name="Isaki S."/>
            <person name="Hosoyama A."/>
            <person name="Tsuchikane K."/>
            <person name="Katsumata H."/>
            <person name="Ando Y."/>
            <person name="Ohji S."/>
            <person name="Hamada M."/>
            <person name="Tamura T."/>
            <person name="Yamazoe A."/>
            <person name="Yamazaki S."/>
            <person name="Fujita N."/>
        </authorList>
    </citation>
    <scope>NUCLEOTIDE SEQUENCE [LARGE SCALE GENOMIC DNA]</scope>
    <source>
        <strain evidence="3 4">NBRC 100340</strain>
    </source>
</reference>
<evidence type="ECO:0000259" key="2">
    <source>
        <dbReference type="SMART" id="SM00387"/>
    </source>
</evidence>
<dbReference type="Pfam" id="PF06580">
    <property type="entry name" value="His_kinase"/>
    <property type="match status" value="1"/>
</dbReference>
<sequence length="435" mass="46138">MFWTGGSAAPAPVGSAPVSAYGAAFGHPYGHPHSAAAGLPDGGLPDSLVVVITLAAALVCWTLVTFVARRRTAMTSAATAATYQSLHTASLAARHLRHGLTPQAAERAASELRPLLGVEAVAFCDAGGLLAWEGVSEQHAVDFPEQAQEVLRSGRTVRLEHRKLDCGQPDCRVRDAILAPLVCQDRVVAVLGSFDTHVSADLVRATQAVADWVSSQVELAELDRERARTTEAELRALRAQISPHFVYNALAAIASFVRTDPVRARELLLEFADFTRYSFRSTGQVTPLADELTNIERYLALEEARFGDRLSVSLLVAPEVLGVDVPSLAIQPLVENAVRHGIEAKEGPGHISITATDLGAEAEIVVEDDGVGASPEAVRAVLSGEPGGDHVGLANVDARLRTTYGDSYGLVVETAHGAGTRVSFRVPKFSPHLHG</sequence>
<dbReference type="AlphaFoldDB" id="K6WDA2"/>
<dbReference type="EMBL" id="BAHD01000062">
    <property type="protein sequence ID" value="GAB97255.1"/>
    <property type="molecule type" value="Genomic_DNA"/>
</dbReference>
<dbReference type="InterPro" id="IPR003018">
    <property type="entry name" value="GAF"/>
</dbReference>
<evidence type="ECO:0000256" key="1">
    <source>
        <dbReference type="SAM" id="Phobius"/>
    </source>
</evidence>
<evidence type="ECO:0000313" key="4">
    <source>
        <dbReference type="Proteomes" id="UP000008366"/>
    </source>
</evidence>
<dbReference type="InterPro" id="IPR050640">
    <property type="entry name" value="Bact_2-comp_sensor_kinase"/>
</dbReference>
<keyword evidence="3" id="KW-0808">Transferase</keyword>
<keyword evidence="1" id="KW-1133">Transmembrane helix</keyword>
<comment type="caution">
    <text evidence="3">The sequence shown here is derived from an EMBL/GenBank/DDBJ whole genome shotgun (WGS) entry which is preliminary data.</text>
</comment>
<proteinExistence type="predicted"/>
<gene>
    <name evidence="3" type="ORF">KILIM_062_00020</name>
</gene>
<dbReference type="PANTHER" id="PTHR34220">
    <property type="entry name" value="SENSOR HISTIDINE KINASE YPDA"/>
    <property type="match status" value="1"/>
</dbReference>
<keyword evidence="1" id="KW-0812">Transmembrane</keyword>
<dbReference type="Gene3D" id="3.30.565.10">
    <property type="entry name" value="Histidine kinase-like ATPase, C-terminal domain"/>
    <property type="match status" value="1"/>
</dbReference>
<protein>
    <submittedName>
        <fullName evidence="3">Putative two-component histidine kinase</fullName>
    </submittedName>
</protein>
<evidence type="ECO:0000313" key="3">
    <source>
        <dbReference type="EMBL" id="GAB97255.1"/>
    </source>
</evidence>
<dbReference type="Proteomes" id="UP000008366">
    <property type="component" value="Unassembled WGS sequence"/>
</dbReference>
<keyword evidence="4" id="KW-1185">Reference proteome</keyword>
<dbReference type="GO" id="GO:0016020">
    <property type="term" value="C:membrane"/>
    <property type="evidence" value="ECO:0007669"/>
    <property type="project" value="InterPro"/>
</dbReference>
<name>K6WDA2_9MICO</name>
<keyword evidence="1" id="KW-0472">Membrane</keyword>
<dbReference type="Pfam" id="PF01590">
    <property type="entry name" value="GAF"/>
    <property type="match status" value="1"/>
</dbReference>
<dbReference type="SMART" id="SM00387">
    <property type="entry name" value="HATPase_c"/>
    <property type="match status" value="1"/>
</dbReference>
<accession>K6WDA2</accession>
<feature type="transmembrane region" description="Helical" evidence="1">
    <location>
        <begin position="48"/>
        <end position="68"/>
    </location>
</feature>
<dbReference type="SUPFAM" id="SSF55874">
    <property type="entry name" value="ATPase domain of HSP90 chaperone/DNA topoisomerase II/histidine kinase"/>
    <property type="match status" value="1"/>
</dbReference>